<reference evidence="3 4" key="1">
    <citation type="journal article" date="2017" name="Genome Announc.">
        <title>Genome sequence of the saprophytic ascomycete Epicoccum nigrum ICMP 19927 strain isolated from New Zealand.</title>
        <authorList>
            <person name="Fokin M."/>
            <person name="Fleetwood D."/>
            <person name="Weir B.S."/>
            <person name="Villas-Boas S.G."/>
        </authorList>
    </citation>
    <scope>NUCLEOTIDE SEQUENCE [LARGE SCALE GENOMIC DNA]</scope>
    <source>
        <strain evidence="3 4">ICMP 19927</strain>
    </source>
</reference>
<organism evidence="3 4">
    <name type="scientific">Epicoccum nigrum</name>
    <name type="common">Soil fungus</name>
    <name type="synonym">Epicoccum purpurascens</name>
    <dbReference type="NCBI Taxonomy" id="105696"/>
    <lineage>
        <taxon>Eukaryota</taxon>
        <taxon>Fungi</taxon>
        <taxon>Dikarya</taxon>
        <taxon>Ascomycota</taxon>
        <taxon>Pezizomycotina</taxon>
        <taxon>Dothideomycetes</taxon>
        <taxon>Pleosporomycetidae</taxon>
        <taxon>Pleosporales</taxon>
        <taxon>Pleosporineae</taxon>
        <taxon>Didymellaceae</taxon>
        <taxon>Epicoccum</taxon>
    </lineage>
</organism>
<feature type="compositionally biased region" description="Basic and acidic residues" evidence="1">
    <location>
        <begin position="465"/>
        <end position="474"/>
    </location>
</feature>
<dbReference type="PANTHER" id="PTHR37535:SF3">
    <property type="entry name" value="FLUG DOMAIN-CONTAINING PROTEIN"/>
    <property type="match status" value="1"/>
</dbReference>
<feature type="compositionally biased region" description="Basic and acidic residues" evidence="1">
    <location>
        <begin position="446"/>
        <end position="456"/>
    </location>
</feature>
<dbReference type="Proteomes" id="UP000193240">
    <property type="component" value="Unassembled WGS sequence"/>
</dbReference>
<dbReference type="STRING" id="105696.A0A1Y2LIX9"/>
<dbReference type="EMBL" id="KZ107861">
    <property type="protein sequence ID" value="OSS43851.1"/>
    <property type="molecule type" value="Genomic_DNA"/>
</dbReference>
<feature type="region of interest" description="Disordered" evidence="1">
    <location>
        <begin position="446"/>
        <end position="507"/>
    </location>
</feature>
<keyword evidence="4" id="KW-1185">Reference proteome</keyword>
<dbReference type="InParanoid" id="A0A1Y2LIX9"/>
<feature type="domain" description="C2H2-type" evidence="2">
    <location>
        <begin position="653"/>
        <end position="674"/>
    </location>
</feature>
<feature type="domain" description="C2H2-type" evidence="2">
    <location>
        <begin position="683"/>
        <end position="708"/>
    </location>
</feature>
<proteinExistence type="predicted"/>
<gene>
    <name evidence="3" type="ORF">B5807_11691</name>
</gene>
<dbReference type="OMA" id="LKPDYEC"/>
<dbReference type="SMART" id="SM00355">
    <property type="entry name" value="ZnF_C2H2"/>
    <property type="match status" value="2"/>
</dbReference>
<dbReference type="Pfam" id="PF11917">
    <property type="entry name" value="DUF3435"/>
    <property type="match status" value="1"/>
</dbReference>
<evidence type="ECO:0000256" key="1">
    <source>
        <dbReference type="SAM" id="MobiDB-lite"/>
    </source>
</evidence>
<feature type="compositionally biased region" description="Polar residues" evidence="1">
    <location>
        <begin position="475"/>
        <end position="488"/>
    </location>
</feature>
<accession>A0A1Y2LIX9</accession>
<dbReference type="InterPro" id="IPR013087">
    <property type="entry name" value="Znf_C2H2_type"/>
</dbReference>
<protein>
    <recommendedName>
        <fullName evidence="2">C2H2-type domain-containing protein</fullName>
    </recommendedName>
</protein>
<name>A0A1Y2LIX9_EPING</name>
<evidence type="ECO:0000313" key="4">
    <source>
        <dbReference type="Proteomes" id="UP000193240"/>
    </source>
</evidence>
<dbReference type="PANTHER" id="PTHR37535">
    <property type="entry name" value="FLUG DOMAIN PROTEIN"/>
    <property type="match status" value="1"/>
</dbReference>
<evidence type="ECO:0000313" key="3">
    <source>
        <dbReference type="EMBL" id="OSS43851.1"/>
    </source>
</evidence>
<dbReference type="AlphaFoldDB" id="A0A1Y2LIX9"/>
<evidence type="ECO:0000259" key="2">
    <source>
        <dbReference type="SMART" id="SM00355"/>
    </source>
</evidence>
<dbReference type="InterPro" id="IPR021842">
    <property type="entry name" value="DUF3435"/>
</dbReference>
<sequence>MDSDLDDLEAIMALAAGGGPPEAIQCGIRPYERDGVERLLKLWKKFAGKILKSPDREIQQVKPLEKDVPLHMIKSYLWWRVKYGKGRIEGKAITVQTLRKEFQQIARQIARQTDKIWSAKELADIREFIKTTLRSKGASTASRTRAIAYAPDADEILFHLWNCSERTYISPRMMVQFSFWLQVTCIWGLRTGEFLESSTHRGSNEGVHYGDITFSLVRKRNELTYEVKIELRNRKFNRNDASKIKTITLKEEMDPKERFRCPVRKFLALALADDIFVDDVSPESLDNRWIPPTAGSRVFAIKAEKKDVPIIRKMMPSGEAHPQEIWSAMSVNTVLGQVCLDAGYTEPVTTYSFRRGVANNMEATASSKSTKEALGHKGDRVWHAYAAPVMSVDGQNIAYGKPEDASHARFTQSIAVTRDFGAPKPSGTQLGMTGVIFEDVMTKAKSDKRPLTDRATNRKALRMQHRIERNEYTTRVRSTTLPSESEPNSDAHRGNPESAPSFPRPESSAVFKQMLKYNPLQAQAIETLWTADNASLGECVKPLMALASPQAFRPLYPDPVLPPQKNGSCPYCHTDISNRKVWGHGHRAMHLLECHENEHSVTFCLQCAMFVDNRLFKGHMCLDLDLERSGIYGVIMWRKLVIAEGRCPYGVSRVCKRRRFRDPQRLKSHIEGVHIRKQSEGDQKCPAEGCDIVAPSKEGLRVHLQGTHYVRMWNSTTTISSQLA</sequence>